<organism evidence="2 3">
    <name type="scientific">Pseudosporangium ferrugineum</name>
    <dbReference type="NCBI Taxonomy" id="439699"/>
    <lineage>
        <taxon>Bacteria</taxon>
        <taxon>Bacillati</taxon>
        <taxon>Actinomycetota</taxon>
        <taxon>Actinomycetes</taxon>
        <taxon>Micromonosporales</taxon>
        <taxon>Micromonosporaceae</taxon>
        <taxon>Pseudosporangium</taxon>
    </lineage>
</organism>
<dbReference type="AlphaFoldDB" id="A0A2T0RSI6"/>
<keyword evidence="3" id="KW-1185">Reference proteome</keyword>
<sequence length="117" mass="12062">MTNADEVIDKLRAWLDLPADTTPEQVLAAAETSAIRRAAAVGLPTNATFQQIQVAESAVAAAVAAAERKVAAAAAVGHSVSSDSESWHPALRPSEGRVPQNGSKSIDYSAILAEGNL</sequence>
<evidence type="ECO:0000256" key="1">
    <source>
        <dbReference type="SAM" id="MobiDB-lite"/>
    </source>
</evidence>
<dbReference type="Proteomes" id="UP000239209">
    <property type="component" value="Unassembled WGS sequence"/>
</dbReference>
<evidence type="ECO:0000313" key="3">
    <source>
        <dbReference type="Proteomes" id="UP000239209"/>
    </source>
</evidence>
<name>A0A2T0RSI6_9ACTN</name>
<proteinExistence type="predicted"/>
<dbReference type="RefSeq" id="WP_106129445.1">
    <property type="nucleotide sequence ID" value="NZ_PVZG01000014.1"/>
</dbReference>
<dbReference type="EMBL" id="PVZG01000014">
    <property type="protein sequence ID" value="PRY24053.1"/>
    <property type="molecule type" value="Genomic_DNA"/>
</dbReference>
<reference evidence="2 3" key="1">
    <citation type="submission" date="2018-03" db="EMBL/GenBank/DDBJ databases">
        <title>Genomic Encyclopedia of Archaeal and Bacterial Type Strains, Phase II (KMG-II): from individual species to whole genera.</title>
        <authorList>
            <person name="Goeker M."/>
        </authorList>
    </citation>
    <scope>NUCLEOTIDE SEQUENCE [LARGE SCALE GENOMIC DNA]</scope>
    <source>
        <strain evidence="2 3">DSM 45348</strain>
    </source>
</reference>
<evidence type="ECO:0000313" key="2">
    <source>
        <dbReference type="EMBL" id="PRY24053.1"/>
    </source>
</evidence>
<protein>
    <submittedName>
        <fullName evidence="2">Uncharacterized protein</fullName>
    </submittedName>
</protein>
<comment type="caution">
    <text evidence="2">The sequence shown here is derived from an EMBL/GenBank/DDBJ whole genome shotgun (WGS) entry which is preliminary data.</text>
</comment>
<feature type="region of interest" description="Disordered" evidence="1">
    <location>
        <begin position="80"/>
        <end position="103"/>
    </location>
</feature>
<gene>
    <name evidence="2" type="ORF">CLV70_114186</name>
</gene>
<accession>A0A2T0RSI6</accession>